<dbReference type="AlphaFoldDB" id="A0A540NGL9"/>
<organism evidence="3 4">
    <name type="scientific">Malus baccata</name>
    <name type="common">Siberian crab apple</name>
    <name type="synonym">Pyrus baccata</name>
    <dbReference type="NCBI Taxonomy" id="106549"/>
    <lineage>
        <taxon>Eukaryota</taxon>
        <taxon>Viridiplantae</taxon>
        <taxon>Streptophyta</taxon>
        <taxon>Embryophyta</taxon>
        <taxon>Tracheophyta</taxon>
        <taxon>Spermatophyta</taxon>
        <taxon>Magnoliopsida</taxon>
        <taxon>eudicotyledons</taxon>
        <taxon>Gunneridae</taxon>
        <taxon>Pentapetalae</taxon>
        <taxon>rosids</taxon>
        <taxon>fabids</taxon>
        <taxon>Rosales</taxon>
        <taxon>Rosaceae</taxon>
        <taxon>Amygdaloideae</taxon>
        <taxon>Maleae</taxon>
        <taxon>Malus</taxon>
    </lineage>
</organism>
<dbReference type="EMBL" id="VIEB01000045">
    <property type="protein sequence ID" value="TQE10182.1"/>
    <property type="molecule type" value="Genomic_DNA"/>
</dbReference>
<dbReference type="InterPro" id="IPR036047">
    <property type="entry name" value="F-box-like_dom_sf"/>
</dbReference>
<sequence length="482" mass="55202">MTNKTSKIGQDLLVNILSTLPPKSLIRFKCVAKWWHALINDPRFVDKHLSHSLLDDQSTRVLLKRMLVPPTEDPNGDKIQSVFSVLTFDNFIVDDDDDGVHKCSTLSGIEDINIPLSMSLEIGDDRSFHVIGHCDGIICLARPNSTKVLLWNPAIQEFRVLPLETYIPDWFDEASRRDPHPWWLGMPYMPLTSRFNDVLGLGYDPKSKDYKVVKIGFSGSELHGDTKHLIIHPPKVVVYTLGADSWREIKPCSLETETTFLWPETFQVYFKGMCYWIGSEQQKEFVHSYDAAYQEEEKIRRVIVLFDMSCEVFHDILLPHEMLEFNDFRGVGLDIRLKVWNESIALFRLNIYTFEDGDALTFEMWLMDDDSGGGGTNEGSVWTKHFASKIPTFSMSPVHLRNTLAMWKSDEVLLLTDNGCIVCYNIRTKNLKNLPIQTAVRIIPCFPPPPSYFPLCKANHSPLVYVKSIVSVMEGNKKYKST</sequence>
<dbReference type="SUPFAM" id="SSF81383">
    <property type="entry name" value="F-box domain"/>
    <property type="match status" value="1"/>
</dbReference>
<dbReference type="Pfam" id="PF07734">
    <property type="entry name" value="FBA_1"/>
    <property type="match status" value="1"/>
</dbReference>
<dbReference type="InterPro" id="IPR006527">
    <property type="entry name" value="F-box-assoc_dom_typ1"/>
</dbReference>
<proteinExistence type="predicted"/>
<dbReference type="InterPro" id="IPR001810">
    <property type="entry name" value="F-box_dom"/>
</dbReference>
<dbReference type="PANTHER" id="PTHR31672:SF10">
    <property type="entry name" value="F-BOX DOMAIN-CONTAINING PROTEIN"/>
    <property type="match status" value="1"/>
</dbReference>
<gene>
    <name evidence="3" type="ORF">C1H46_004154</name>
</gene>
<dbReference type="InterPro" id="IPR050796">
    <property type="entry name" value="SCF_F-box_component"/>
</dbReference>
<accession>A0A540NGL9</accession>
<dbReference type="PANTHER" id="PTHR31672">
    <property type="entry name" value="BNACNNG10540D PROTEIN"/>
    <property type="match status" value="1"/>
</dbReference>
<comment type="caution">
    <text evidence="3">The sequence shown here is derived from an EMBL/GenBank/DDBJ whole genome shotgun (WGS) entry which is preliminary data.</text>
</comment>
<dbReference type="Proteomes" id="UP000315295">
    <property type="component" value="Unassembled WGS sequence"/>
</dbReference>
<dbReference type="STRING" id="106549.A0A540NGL9"/>
<feature type="domain" description="F-box associated beta-propeller type 1" evidence="1">
    <location>
        <begin position="125"/>
        <end position="431"/>
    </location>
</feature>
<keyword evidence="4" id="KW-1185">Reference proteome</keyword>
<dbReference type="Pfam" id="PF12937">
    <property type="entry name" value="F-box-like"/>
    <property type="match status" value="1"/>
</dbReference>
<dbReference type="Gene3D" id="1.20.1280.50">
    <property type="match status" value="1"/>
</dbReference>
<evidence type="ECO:0000313" key="4">
    <source>
        <dbReference type="Proteomes" id="UP000315295"/>
    </source>
</evidence>
<name>A0A540NGL9_MALBA</name>
<evidence type="ECO:0000259" key="2">
    <source>
        <dbReference type="Pfam" id="PF12937"/>
    </source>
</evidence>
<dbReference type="CDD" id="cd22157">
    <property type="entry name" value="F-box_AtFBW1-like"/>
    <property type="match status" value="1"/>
</dbReference>
<reference evidence="3 4" key="1">
    <citation type="journal article" date="2019" name="G3 (Bethesda)">
        <title>Sequencing of a Wild Apple (Malus baccata) Genome Unravels the Differences Between Cultivated and Wild Apple Species Regarding Disease Resistance and Cold Tolerance.</title>
        <authorList>
            <person name="Chen X."/>
        </authorList>
    </citation>
    <scope>NUCLEOTIDE SEQUENCE [LARGE SCALE GENOMIC DNA]</scope>
    <source>
        <strain evidence="4">cv. Shandingzi</strain>
        <tissue evidence="3">Leaves</tissue>
    </source>
</reference>
<evidence type="ECO:0000313" key="3">
    <source>
        <dbReference type="EMBL" id="TQE10182.1"/>
    </source>
</evidence>
<evidence type="ECO:0000259" key="1">
    <source>
        <dbReference type="Pfam" id="PF07734"/>
    </source>
</evidence>
<evidence type="ECO:0008006" key="5">
    <source>
        <dbReference type="Google" id="ProtNLM"/>
    </source>
</evidence>
<protein>
    <recommendedName>
        <fullName evidence="5">F-box domain-containing protein</fullName>
    </recommendedName>
</protein>
<feature type="domain" description="F-box" evidence="2">
    <location>
        <begin position="11"/>
        <end position="43"/>
    </location>
</feature>
<dbReference type="InterPro" id="IPR017451">
    <property type="entry name" value="F-box-assoc_interact_dom"/>
</dbReference>
<dbReference type="NCBIfam" id="TIGR01640">
    <property type="entry name" value="F_box_assoc_1"/>
    <property type="match status" value="1"/>
</dbReference>